<feature type="transmembrane region" description="Helical" evidence="1">
    <location>
        <begin position="130"/>
        <end position="147"/>
    </location>
</feature>
<comment type="caution">
    <text evidence="2">The sequence shown here is derived from an EMBL/GenBank/DDBJ whole genome shotgun (WGS) entry which is preliminary data.</text>
</comment>
<dbReference type="EMBL" id="JABWUV010000020">
    <property type="protein sequence ID" value="KAF6282447.1"/>
    <property type="molecule type" value="Genomic_DNA"/>
</dbReference>
<proteinExistence type="predicted"/>
<keyword evidence="3" id="KW-1185">Reference proteome</keyword>
<evidence type="ECO:0000256" key="1">
    <source>
        <dbReference type="SAM" id="Phobius"/>
    </source>
</evidence>
<dbReference type="AlphaFoldDB" id="A0A7J7S2I5"/>
<gene>
    <name evidence="2" type="ORF">mMyoMyo1_010084</name>
</gene>
<name>A0A7J7S2I5_MYOMY</name>
<dbReference type="Proteomes" id="UP000527355">
    <property type="component" value="Unassembled WGS sequence"/>
</dbReference>
<reference evidence="2 3" key="1">
    <citation type="journal article" date="2020" name="Nature">
        <title>Six reference-quality genomes reveal evolution of bat adaptations.</title>
        <authorList>
            <person name="Jebb D."/>
            <person name="Huang Z."/>
            <person name="Pippel M."/>
            <person name="Hughes G.M."/>
            <person name="Lavrichenko K."/>
            <person name="Devanna P."/>
            <person name="Winkler S."/>
            <person name="Jermiin L.S."/>
            <person name="Skirmuntt E.C."/>
            <person name="Katzourakis A."/>
            <person name="Burkitt-Gray L."/>
            <person name="Ray D.A."/>
            <person name="Sullivan K.A.M."/>
            <person name="Roscito J.G."/>
            <person name="Kirilenko B.M."/>
            <person name="Davalos L.M."/>
            <person name="Corthals A.P."/>
            <person name="Power M.L."/>
            <person name="Jones G."/>
            <person name="Ransome R.D."/>
            <person name="Dechmann D.K.N."/>
            <person name="Locatelli A.G."/>
            <person name="Puechmaille S.J."/>
            <person name="Fedrigo O."/>
            <person name="Jarvis E.D."/>
            <person name="Hiller M."/>
            <person name="Vernes S.C."/>
            <person name="Myers E.W."/>
            <person name="Teeling E.C."/>
        </authorList>
    </citation>
    <scope>NUCLEOTIDE SEQUENCE [LARGE SCALE GENOMIC DNA]</scope>
    <source>
        <strain evidence="2">MMyoMyo1</strain>
        <tissue evidence="2">Flight muscle</tissue>
    </source>
</reference>
<keyword evidence="1" id="KW-0472">Membrane</keyword>
<sequence length="175" mass="19261">MEGPLACLLACLLFVTWYFLLPSLLCCFNVWAPPLPGAAGAWLGCGKHLAVVEVSRSWVFVPACLCGLRPGGWLVPGRAGSVQSFCRTPVFTQPRRAMPSPPRHSWGGFHMCNARHQAAPNYFGGGLGEAQVHNFIIIIIILFYFFYKETPKKAVEGNWLPPPKGLSREACTIRC</sequence>
<evidence type="ECO:0000313" key="3">
    <source>
        <dbReference type="Proteomes" id="UP000527355"/>
    </source>
</evidence>
<keyword evidence="1" id="KW-1133">Transmembrane helix</keyword>
<keyword evidence="1" id="KW-0812">Transmembrane</keyword>
<protein>
    <submittedName>
        <fullName evidence="2">Uncharacterized protein</fullName>
    </submittedName>
</protein>
<accession>A0A7J7S2I5</accession>
<evidence type="ECO:0000313" key="2">
    <source>
        <dbReference type="EMBL" id="KAF6282447.1"/>
    </source>
</evidence>
<organism evidence="2 3">
    <name type="scientific">Myotis myotis</name>
    <name type="common">Greater mouse-eared bat</name>
    <name type="synonym">Vespertilio myotis</name>
    <dbReference type="NCBI Taxonomy" id="51298"/>
    <lineage>
        <taxon>Eukaryota</taxon>
        <taxon>Metazoa</taxon>
        <taxon>Chordata</taxon>
        <taxon>Craniata</taxon>
        <taxon>Vertebrata</taxon>
        <taxon>Euteleostomi</taxon>
        <taxon>Mammalia</taxon>
        <taxon>Eutheria</taxon>
        <taxon>Laurasiatheria</taxon>
        <taxon>Chiroptera</taxon>
        <taxon>Yangochiroptera</taxon>
        <taxon>Vespertilionidae</taxon>
        <taxon>Myotis</taxon>
    </lineage>
</organism>